<protein>
    <submittedName>
        <fullName evidence="1">Uncharacterized protein</fullName>
    </submittedName>
</protein>
<gene>
    <name evidence="1" type="ORF">EW026_g6147</name>
</gene>
<dbReference type="Proteomes" id="UP000309038">
    <property type="component" value="Unassembled WGS sequence"/>
</dbReference>
<sequence>MLPISQTLSPRVRFGEAPVFTLAVHQDCYGVPSAWGYGNTPLQSKPKDRVELITKIGVCPRNHDYLRIKSLAGITNFRTFDAHTIFSYAPFLINYPNTVHFVSTLCSDAFTRPY</sequence>
<reference evidence="1 2" key="1">
    <citation type="submission" date="2019-02" db="EMBL/GenBank/DDBJ databases">
        <title>Genome sequencing of the rare red list fungi Phlebia centrifuga.</title>
        <authorList>
            <person name="Buettner E."/>
            <person name="Kellner H."/>
        </authorList>
    </citation>
    <scope>NUCLEOTIDE SEQUENCE [LARGE SCALE GENOMIC DNA]</scope>
    <source>
        <strain evidence="1 2">DSM 108282</strain>
    </source>
</reference>
<accession>A0A4S4KBY4</accession>
<organism evidence="1 2">
    <name type="scientific">Hermanssonia centrifuga</name>
    <dbReference type="NCBI Taxonomy" id="98765"/>
    <lineage>
        <taxon>Eukaryota</taxon>
        <taxon>Fungi</taxon>
        <taxon>Dikarya</taxon>
        <taxon>Basidiomycota</taxon>
        <taxon>Agaricomycotina</taxon>
        <taxon>Agaricomycetes</taxon>
        <taxon>Polyporales</taxon>
        <taxon>Meruliaceae</taxon>
        <taxon>Hermanssonia</taxon>
    </lineage>
</organism>
<dbReference type="AlphaFoldDB" id="A0A4S4KBY4"/>
<evidence type="ECO:0000313" key="2">
    <source>
        <dbReference type="Proteomes" id="UP000309038"/>
    </source>
</evidence>
<proteinExistence type="predicted"/>
<comment type="caution">
    <text evidence="1">The sequence shown here is derived from an EMBL/GenBank/DDBJ whole genome shotgun (WGS) entry which is preliminary data.</text>
</comment>
<keyword evidence="2" id="KW-1185">Reference proteome</keyword>
<dbReference type="EMBL" id="SGPJ01000314">
    <property type="protein sequence ID" value="THG95515.1"/>
    <property type="molecule type" value="Genomic_DNA"/>
</dbReference>
<name>A0A4S4KBY4_9APHY</name>
<evidence type="ECO:0000313" key="1">
    <source>
        <dbReference type="EMBL" id="THG95515.1"/>
    </source>
</evidence>